<dbReference type="GO" id="GO:0005829">
    <property type="term" value="C:cytosol"/>
    <property type="evidence" value="ECO:0007669"/>
    <property type="project" value="TreeGrafter"/>
</dbReference>
<dbReference type="GO" id="GO:0000976">
    <property type="term" value="F:transcription cis-regulatory region binding"/>
    <property type="evidence" value="ECO:0007669"/>
    <property type="project" value="TreeGrafter"/>
</dbReference>
<dbReference type="EMBL" id="DYXG01000056">
    <property type="protein sequence ID" value="HJE97104.1"/>
    <property type="molecule type" value="Genomic_DNA"/>
</dbReference>
<keyword evidence="3" id="KW-0805">Transcription regulation</keyword>
<dbReference type="InterPro" id="IPR039420">
    <property type="entry name" value="WalR-like"/>
</dbReference>
<keyword evidence="2" id="KW-0902">Two-component regulatory system</keyword>
<dbReference type="PROSITE" id="PS51755">
    <property type="entry name" value="OMPR_PHOB"/>
    <property type="match status" value="1"/>
</dbReference>
<evidence type="ECO:0000256" key="6">
    <source>
        <dbReference type="PROSITE-ProRule" id="PRU00169"/>
    </source>
</evidence>
<keyword evidence="5" id="KW-0804">Transcription</keyword>
<dbReference type="GO" id="GO:0006355">
    <property type="term" value="P:regulation of DNA-templated transcription"/>
    <property type="evidence" value="ECO:0007669"/>
    <property type="project" value="InterPro"/>
</dbReference>
<sequence length="231" mass="26608">MATHNKIFVIEDDPVLVTSLVEFLQQWGLKGVTVQNFQDIVPDIKKSRPDLILMDIKLPFYDGFYWTNKIREFSTVPIIFISSITDQMNQIMAINLGADDFITKPFNTQMLLAKINATLRRSYQFNSKEVSLQVENFILYPIDNLISYGNTTLELTRNECLILRALFAQPNILVTKEKLMEILWNSDLFIDENTLQVNINRLRKKLSPLGNLSQKISTVRGKGYLLEATNI</sequence>
<feature type="DNA-binding region" description="OmpR/PhoB-type" evidence="7">
    <location>
        <begin position="129"/>
        <end position="228"/>
    </location>
</feature>
<gene>
    <name evidence="10" type="ORF">K8V00_05740</name>
</gene>
<dbReference type="SMART" id="SM00448">
    <property type="entry name" value="REC"/>
    <property type="match status" value="1"/>
</dbReference>
<evidence type="ECO:0000259" key="8">
    <source>
        <dbReference type="PROSITE" id="PS50110"/>
    </source>
</evidence>
<dbReference type="SMART" id="SM00862">
    <property type="entry name" value="Trans_reg_C"/>
    <property type="match status" value="1"/>
</dbReference>
<evidence type="ECO:0000259" key="9">
    <source>
        <dbReference type="PROSITE" id="PS51755"/>
    </source>
</evidence>
<dbReference type="GO" id="GO:0000156">
    <property type="term" value="F:phosphorelay response regulator activity"/>
    <property type="evidence" value="ECO:0007669"/>
    <property type="project" value="TreeGrafter"/>
</dbReference>
<feature type="domain" description="Response regulatory" evidence="8">
    <location>
        <begin position="6"/>
        <end position="119"/>
    </location>
</feature>
<dbReference type="PANTHER" id="PTHR48111:SF43">
    <property type="entry name" value="STAGE 0 SPORULATION PROTEIN A HOMOLOG"/>
    <property type="match status" value="1"/>
</dbReference>
<evidence type="ECO:0000256" key="2">
    <source>
        <dbReference type="ARBA" id="ARBA00023012"/>
    </source>
</evidence>
<dbReference type="InterPro" id="IPR001867">
    <property type="entry name" value="OmpR/PhoB-type_DNA-bd"/>
</dbReference>
<reference evidence="10" key="1">
    <citation type="journal article" date="2021" name="PeerJ">
        <title>Extensive microbial diversity within the chicken gut microbiome revealed by metagenomics and culture.</title>
        <authorList>
            <person name="Gilroy R."/>
            <person name="Ravi A."/>
            <person name="Getino M."/>
            <person name="Pursley I."/>
            <person name="Horton D.L."/>
            <person name="Alikhan N.F."/>
            <person name="Baker D."/>
            <person name="Gharbi K."/>
            <person name="Hall N."/>
            <person name="Watson M."/>
            <person name="Adriaenssens E.M."/>
            <person name="Foster-Nyarko E."/>
            <person name="Jarju S."/>
            <person name="Secka A."/>
            <person name="Antonio M."/>
            <person name="Oren A."/>
            <person name="Chaudhuri R.R."/>
            <person name="La Ragione R."/>
            <person name="Hildebrand F."/>
            <person name="Pallen M.J."/>
        </authorList>
    </citation>
    <scope>NUCLEOTIDE SEQUENCE</scope>
    <source>
        <strain evidence="10">CHK174-6876</strain>
    </source>
</reference>
<evidence type="ECO:0000313" key="11">
    <source>
        <dbReference type="Proteomes" id="UP000707535"/>
    </source>
</evidence>
<organism evidence="10 11">
    <name type="scientific">Ligilactobacillus acidipiscis</name>
    <dbReference type="NCBI Taxonomy" id="89059"/>
    <lineage>
        <taxon>Bacteria</taxon>
        <taxon>Bacillati</taxon>
        <taxon>Bacillota</taxon>
        <taxon>Bacilli</taxon>
        <taxon>Lactobacillales</taxon>
        <taxon>Lactobacillaceae</taxon>
        <taxon>Ligilactobacillus</taxon>
    </lineage>
</organism>
<dbReference type="InterPro" id="IPR001789">
    <property type="entry name" value="Sig_transdc_resp-reg_receiver"/>
</dbReference>
<evidence type="ECO:0000256" key="5">
    <source>
        <dbReference type="ARBA" id="ARBA00023163"/>
    </source>
</evidence>
<reference evidence="10" key="2">
    <citation type="submission" date="2021-09" db="EMBL/GenBank/DDBJ databases">
        <authorList>
            <person name="Gilroy R."/>
        </authorList>
    </citation>
    <scope>NUCLEOTIDE SEQUENCE</scope>
    <source>
        <strain evidence="10">CHK174-6876</strain>
    </source>
</reference>
<dbReference type="PROSITE" id="PS50110">
    <property type="entry name" value="RESPONSE_REGULATORY"/>
    <property type="match status" value="1"/>
</dbReference>
<evidence type="ECO:0000256" key="7">
    <source>
        <dbReference type="PROSITE-ProRule" id="PRU01091"/>
    </source>
</evidence>
<evidence type="ECO:0000256" key="1">
    <source>
        <dbReference type="ARBA" id="ARBA00022553"/>
    </source>
</evidence>
<dbReference type="AlphaFoldDB" id="A0A921K0H9"/>
<dbReference type="PANTHER" id="PTHR48111">
    <property type="entry name" value="REGULATOR OF RPOS"/>
    <property type="match status" value="1"/>
</dbReference>
<proteinExistence type="predicted"/>
<dbReference type="Gene3D" id="6.10.250.690">
    <property type="match status" value="1"/>
</dbReference>
<dbReference type="Pfam" id="PF00072">
    <property type="entry name" value="Response_reg"/>
    <property type="match status" value="1"/>
</dbReference>
<dbReference type="Proteomes" id="UP000707535">
    <property type="component" value="Unassembled WGS sequence"/>
</dbReference>
<dbReference type="SUPFAM" id="SSF52172">
    <property type="entry name" value="CheY-like"/>
    <property type="match status" value="1"/>
</dbReference>
<dbReference type="GO" id="GO:0032993">
    <property type="term" value="C:protein-DNA complex"/>
    <property type="evidence" value="ECO:0007669"/>
    <property type="project" value="TreeGrafter"/>
</dbReference>
<dbReference type="Gene3D" id="3.40.50.2300">
    <property type="match status" value="1"/>
</dbReference>
<dbReference type="InterPro" id="IPR036388">
    <property type="entry name" value="WH-like_DNA-bd_sf"/>
</dbReference>
<protein>
    <submittedName>
        <fullName evidence="10">Response regulator transcription factor</fullName>
    </submittedName>
</protein>
<dbReference type="InterPro" id="IPR011006">
    <property type="entry name" value="CheY-like_superfamily"/>
</dbReference>
<feature type="domain" description="OmpR/PhoB-type" evidence="9">
    <location>
        <begin position="129"/>
        <end position="228"/>
    </location>
</feature>
<keyword evidence="1 6" id="KW-0597">Phosphoprotein</keyword>
<accession>A0A921K0H9</accession>
<feature type="modified residue" description="4-aspartylphosphate" evidence="6">
    <location>
        <position position="55"/>
    </location>
</feature>
<evidence type="ECO:0000313" key="10">
    <source>
        <dbReference type="EMBL" id="HJE97104.1"/>
    </source>
</evidence>
<name>A0A921K0H9_9LACO</name>
<comment type="caution">
    <text evidence="10">The sequence shown here is derived from an EMBL/GenBank/DDBJ whole genome shotgun (WGS) entry which is preliminary data.</text>
</comment>
<dbReference type="Gene3D" id="1.10.10.10">
    <property type="entry name" value="Winged helix-like DNA-binding domain superfamily/Winged helix DNA-binding domain"/>
    <property type="match status" value="1"/>
</dbReference>
<evidence type="ECO:0000256" key="3">
    <source>
        <dbReference type="ARBA" id="ARBA00023015"/>
    </source>
</evidence>
<keyword evidence="4 7" id="KW-0238">DNA-binding</keyword>
<evidence type="ECO:0000256" key="4">
    <source>
        <dbReference type="ARBA" id="ARBA00023125"/>
    </source>
</evidence>
<dbReference type="Pfam" id="PF00486">
    <property type="entry name" value="Trans_reg_C"/>
    <property type="match status" value="1"/>
</dbReference>
<dbReference type="CDD" id="cd00383">
    <property type="entry name" value="trans_reg_C"/>
    <property type="match status" value="1"/>
</dbReference>